<comment type="similarity">
    <text evidence="2">Belongs to the nitroreductase family.</text>
</comment>
<dbReference type="Proteomes" id="UP000318394">
    <property type="component" value="Unassembled WGS sequence"/>
</dbReference>
<evidence type="ECO:0000313" key="14">
    <source>
        <dbReference type="Proteomes" id="UP000318394"/>
    </source>
</evidence>
<keyword evidence="6 9" id="KW-0560">Oxidoreductase</keyword>
<dbReference type="SUPFAM" id="SSF55469">
    <property type="entry name" value="FMN-dependent nitroreductase-like"/>
    <property type="match status" value="1"/>
</dbReference>
<dbReference type="InterPro" id="IPR000415">
    <property type="entry name" value="Nitroreductase-like"/>
</dbReference>
<evidence type="ECO:0000256" key="7">
    <source>
        <dbReference type="ARBA" id="ARBA00023027"/>
    </source>
</evidence>
<gene>
    <name evidence="11" type="ORF">FEA53_05485</name>
    <name evidence="10" type="ORF">FEB89_05550</name>
    <name evidence="9" type="ORF">NCTC10638_00381</name>
</gene>
<dbReference type="AlphaFoldDB" id="A0A248ZWJ1"/>
<dbReference type="Proteomes" id="UP000315164">
    <property type="component" value="Unassembled WGS sequence"/>
</dbReference>
<keyword evidence="14" id="KW-1185">Reference proteome</keyword>
<evidence type="ECO:0000259" key="8">
    <source>
        <dbReference type="Pfam" id="PF00881"/>
    </source>
</evidence>
<dbReference type="KEGG" id="mhaq:WC39_01665"/>
<evidence type="ECO:0000313" key="9">
    <source>
        <dbReference type="EMBL" id="STY59233.1"/>
    </source>
</evidence>
<comment type="cofactor">
    <cofactor evidence="1">
        <name>FMN</name>
        <dbReference type="ChEBI" id="CHEBI:58210"/>
    </cofactor>
</comment>
<dbReference type="STRING" id="75985.WC39_01665"/>
<dbReference type="OrthoDB" id="9809288at2"/>
<evidence type="ECO:0000313" key="12">
    <source>
        <dbReference type="Proteomes" id="UP000254802"/>
    </source>
</evidence>
<dbReference type="GeneID" id="67367957"/>
<evidence type="ECO:0000256" key="1">
    <source>
        <dbReference type="ARBA" id="ARBA00001917"/>
    </source>
</evidence>
<protein>
    <submittedName>
        <fullName evidence="9">NAD(P)H nitroreductase</fullName>
        <ecNumber evidence="9">1.-.-.-</ecNumber>
    </submittedName>
    <submittedName>
        <fullName evidence="10">NAD(P)H-dependent oxidoreductase</fullName>
    </submittedName>
</protein>
<accession>A0A248ZWJ1</accession>
<dbReference type="CDD" id="cd02149">
    <property type="entry name" value="NfsB-like"/>
    <property type="match status" value="1"/>
</dbReference>
<dbReference type="RefSeq" id="WP_006248533.1">
    <property type="nucleotide sequence ID" value="NZ_CP011098.1"/>
</dbReference>
<evidence type="ECO:0000256" key="6">
    <source>
        <dbReference type="ARBA" id="ARBA00023002"/>
    </source>
</evidence>
<dbReference type="PANTHER" id="PTHR23026:SF125">
    <property type="entry name" value="OXYGEN-INSENSITIVE NAD(P)H NITROREDUCTASE"/>
    <property type="match status" value="1"/>
</dbReference>
<dbReference type="GO" id="GO:0046857">
    <property type="term" value="F:oxidoreductase activity, acting on other nitrogenous compounds as donors, with NAD or NADP as acceptor"/>
    <property type="evidence" value="ECO:0007669"/>
    <property type="project" value="TreeGrafter"/>
</dbReference>
<evidence type="ECO:0000313" key="11">
    <source>
        <dbReference type="EMBL" id="TRB75243.1"/>
    </source>
</evidence>
<sequence>MQFFNKEDVINAFHYRASTRSYDGSRKIPAEDFNYILELGRLSPSSVGSEPWQFLVLQNPELRQKIKPYCWGIPTMETSSHIVVILAKKNARYDSQYFSEIMDRRGLQGEAREKAMAVYKKFQEKDIGILDSERSLFDWASKQTYIALGNMMTGAALIGVDSCPIEGFAYQEVNDILAAEGLFDPSEWGVSVMCTFGYRDKEIRQKARKDFETVVKFIE</sequence>
<evidence type="ECO:0000256" key="5">
    <source>
        <dbReference type="ARBA" id="ARBA00022857"/>
    </source>
</evidence>
<evidence type="ECO:0000256" key="4">
    <source>
        <dbReference type="ARBA" id="ARBA00022643"/>
    </source>
</evidence>
<organism evidence="9 12">
    <name type="scientific">Mannheimia haemolytica</name>
    <name type="common">Pasteurella haemolytica</name>
    <dbReference type="NCBI Taxonomy" id="75985"/>
    <lineage>
        <taxon>Bacteria</taxon>
        <taxon>Pseudomonadati</taxon>
        <taxon>Pseudomonadota</taxon>
        <taxon>Gammaproteobacteria</taxon>
        <taxon>Pasteurellales</taxon>
        <taxon>Pasteurellaceae</taxon>
        <taxon>Mannheimia</taxon>
    </lineage>
</organism>
<dbReference type="GO" id="GO:0005829">
    <property type="term" value="C:cytosol"/>
    <property type="evidence" value="ECO:0007669"/>
    <property type="project" value="TreeGrafter"/>
</dbReference>
<dbReference type="Proteomes" id="UP000254802">
    <property type="component" value="Unassembled WGS sequence"/>
</dbReference>
<dbReference type="PANTHER" id="PTHR23026">
    <property type="entry name" value="NADPH NITROREDUCTASE"/>
    <property type="match status" value="1"/>
</dbReference>
<evidence type="ECO:0000256" key="3">
    <source>
        <dbReference type="ARBA" id="ARBA00022630"/>
    </source>
</evidence>
<dbReference type="EMBL" id="VAJB01000008">
    <property type="protein sequence ID" value="TRB75243.1"/>
    <property type="molecule type" value="Genomic_DNA"/>
</dbReference>
<dbReference type="GO" id="GO:0046256">
    <property type="term" value="P:2,4,6-trinitrotoluene catabolic process"/>
    <property type="evidence" value="ECO:0007669"/>
    <property type="project" value="TreeGrafter"/>
</dbReference>
<dbReference type="InterPro" id="IPR050627">
    <property type="entry name" value="Nitroreductase/BluB"/>
</dbReference>
<proteinExistence type="inferred from homology"/>
<evidence type="ECO:0000313" key="13">
    <source>
        <dbReference type="Proteomes" id="UP000315164"/>
    </source>
</evidence>
<dbReference type="InterPro" id="IPR029479">
    <property type="entry name" value="Nitroreductase"/>
</dbReference>
<dbReference type="EMBL" id="VAJI01000008">
    <property type="protein sequence ID" value="TRB38209.1"/>
    <property type="molecule type" value="Genomic_DNA"/>
</dbReference>
<reference evidence="13 14" key="2">
    <citation type="journal article" date="2019" name="Vet. Microbiol.">
        <title>Genetic characterization of susceptible and multi-drug resistant Mannheimia haemolytica isolated from high-risk stocker calves prior to and after antimicrobial metaphylaxis.</title>
        <authorList>
            <person name="Snyder E.R."/>
            <person name="Alvarez-Narvaez S."/>
            <person name="Credille B.C."/>
        </authorList>
    </citation>
    <scope>NUCLEOTIDE SEQUENCE [LARGE SCALE GENOMIC DNA]</scope>
    <source>
        <strain evidence="11 13">UGA-R5-128-1</strain>
        <strain evidence="10 14">UGA-R7-163-1</strain>
    </source>
</reference>
<dbReference type="EMBL" id="UGPN01000002">
    <property type="protein sequence ID" value="STY59233.1"/>
    <property type="molecule type" value="Genomic_DNA"/>
</dbReference>
<dbReference type="Gene3D" id="3.40.109.10">
    <property type="entry name" value="NADH Oxidase"/>
    <property type="match status" value="1"/>
</dbReference>
<reference evidence="9 12" key="1">
    <citation type="submission" date="2018-06" db="EMBL/GenBank/DDBJ databases">
        <authorList>
            <consortium name="Pathogen Informatics"/>
            <person name="Doyle S."/>
        </authorList>
    </citation>
    <scope>NUCLEOTIDE SEQUENCE [LARGE SCALE GENOMIC DNA]</scope>
    <source>
        <strain evidence="9 12">NCTC10638</strain>
    </source>
</reference>
<keyword evidence="4" id="KW-0288">FMN</keyword>
<keyword evidence="5" id="KW-0521">NADP</keyword>
<feature type="domain" description="Nitroreductase" evidence="8">
    <location>
        <begin position="15"/>
        <end position="198"/>
    </location>
</feature>
<name>A0A248ZWJ1_MANHA</name>
<dbReference type="Pfam" id="PF00881">
    <property type="entry name" value="Nitroreductase"/>
    <property type="match status" value="1"/>
</dbReference>
<dbReference type="InterPro" id="IPR033878">
    <property type="entry name" value="NfsB-like"/>
</dbReference>
<evidence type="ECO:0000313" key="10">
    <source>
        <dbReference type="EMBL" id="TRB38209.1"/>
    </source>
</evidence>
<evidence type="ECO:0000256" key="2">
    <source>
        <dbReference type="ARBA" id="ARBA00007118"/>
    </source>
</evidence>
<keyword evidence="7" id="KW-0520">NAD</keyword>
<dbReference type="EC" id="1.-.-.-" evidence="9"/>
<dbReference type="KEGG" id="mhay:VK67_01670"/>
<keyword evidence="3" id="KW-0285">Flavoprotein</keyword>